<dbReference type="RefSeq" id="XP_035320299.1">
    <property type="nucleotide sequence ID" value="XM_035464035.1"/>
</dbReference>
<evidence type="ECO:0000313" key="2">
    <source>
        <dbReference type="EMBL" id="KAF4121647.1"/>
    </source>
</evidence>
<dbReference type="AlphaFoldDB" id="A0A9P4YSD7"/>
<protein>
    <submittedName>
        <fullName evidence="2">Uncharacterized protein</fullName>
    </submittedName>
</protein>
<comment type="caution">
    <text evidence="2">The sequence shown here is derived from an EMBL/GenBank/DDBJ whole genome shotgun (WGS) entry which is preliminary data.</text>
</comment>
<accession>A0A9P4YSD7</accession>
<evidence type="ECO:0000256" key="1">
    <source>
        <dbReference type="SAM" id="MobiDB-lite"/>
    </source>
</evidence>
<sequence length="244" mass="27495">MTHVMEEADIYKFLTEVEGSRRRSRAYLEACRRAGPAHGQEDDSATVTTDSHADDATSANGQSVPDVGSASASSVEAPAPLLCDLVSIGACDARFRAHEQEEWIDHVLSHMGGTYPDNGVCWFCWEQFPRDRADGDHPAAHFVRRLRHLATHLLDPGQRELVIRPDFHFVEHAVRHHMVGRDVLDAARSYNEVPLPRGITFTLPPERHRRGARSEAGVLVIESRRRGVGDGRRVAEYQFHRRRH</sequence>
<reference evidence="2" key="1">
    <citation type="submission" date="2020-03" db="EMBL/GenBank/DDBJ databases">
        <title>Site-based positive gene gene selection in Geosmithia morbida across the United States reveals a broad range of putative effectors and factors for local host and environmental adapation.</title>
        <authorList>
            <person name="Onufrak A."/>
            <person name="Murdoch R.W."/>
            <person name="Gazis R."/>
            <person name="Huff M."/>
            <person name="Staton M."/>
            <person name="Klingeman W."/>
            <person name="Hadziabdic D."/>
        </authorList>
    </citation>
    <scope>NUCLEOTIDE SEQUENCE</scope>
    <source>
        <strain evidence="2">1262</strain>
    </source>
</reference>
<dbReference type="GeneID" id="55968285"/>
<dbReference type="EMBL" id="JAANYQ010000012">
    <property type="protein sequence ID" value="KAF4121647.1"/>
    <property type="molecule type" value="Genomic_DNA"/>
</dbReference>
<proteinExistence type="predicted"/>
<organism evidence="2 3">
    <name type="scientific">Geosmithia morbida</name>
    <dbReference type="NCBI Taxonomy" id="1094350"/>
    <lineage>
        <taxon>Eukaryota</taxon>
        <taxon>Fungi</taxon>
        <taxon>Dikarya</taxon>
        <taxon>Ascomycota</taxon>
        <taxon>Pezizomycotina</taxon>
        <taxon>Sordariomycetes</taxon>
        <taxon>Hypocreomycetidae</taxon>
        <taxon>Hypocreales</taxon>
        <taxon>Bionectriaceae</taxon>
        <taxon>Geosmithia</taxon>
    </lineage>
</organism>
<dbReference type="OrthoDB" id="409136at2759"/>
<evidence type="ECO:0000313" key="3">
    <source>
        <dbReference type="Proteomes" id="UP000749293"/>
    </source>
</evidence>
<gene>
    <name evidence="2" type="ORF">GMORB2_2055</name>
</gene>
<dbReference type="Proteomes" id="UP000749293">
    <property type="component" value="Unassembled WGS sequence"/>
</dbReference>
<name>A0A9P4YSD7_9HYPO</name>
<feature type="region of interest" description="Disordered" evidence="1">
    <location>
        <begin position="32"/>
        <end position="71"/>
    </location>
</feature>
<keyword evidence="3" id="KW-1185">Reference proteome</keyword>